<name>A0A9N9RSQ7_9DIPT</name>
<protein>
    <submittedName>
        <fullName evidence="2">Uncharacterized protein</fullName>
    </submittedName>
</protein>
<keyword evidence="3" id="KW-1185">Reference proteome</keyword>
<feature type="chain" id="PRO_5040116446" evidence="1">
    <location>
        <begin position="18"/>
        <end position="272"/>
    </location>
</feature>
<accession>A0A9N9RSQ7</accession>
<dbReference type="SUPFAM" id="SSF50814">
    <property type="entry name" value="Lipocalins"/>
    <property type="match status" value="1"/>
</dbReference>
<evidence type="ECO:0000313" key="3">
    <source>
        <dbReference type="Proteomes" id="UP001153620"/>
    </source>
</evidence>
<dbReference type="Gene3D" id="2.40.128.20">
    <property type="match status" value="1"/>
</dbReference>
<evidence type="ECO:0000313" key="2">
    <source>
        <dbReference type="EMBL" id="CAG9804279.1"/>
    </source>
</evidence>
<dbReference type="InterPro" id="IPR012674">
    <property type="entry name" value="Calycin"/>
</dbReference>
<evidence type="ECO:0000256" key="1">
    <source>
        <dbReference type="SAM" id="SignalP"/>
    </source>
</evidence>
<dbReference type="AlphaFoldDB" id="A0A9N9RSQ7"/>
<organism evidence="2 3">
    <name type="scientific">Chironomus riparius</name>
    <dbReference type="NCBI Taxonomy" id="315576"/>
    <lineage>
        <taxon>Eukaryota</taxon>
        <taxon>Metazoa</taxon>
        <taxon>Ecdysozoa</taxon>
        <taxon>Arthropoda</taxon>
        <taxon>Hexapoda</taxon>
        <taxon>Insecta</taxon>
        <taxon>Pterygota</taxon>
        <taxon>Neoptera</taxon>
        <taxon>Endopterygota</taxon>
        <taxon>Diptera</taxon>
        <taxon>Nematocera</taxon>
        <taxon>Chironomoidea</taxon>
        <taxon>Chironomidae</taxon>
        <taxon>Chironominae</taxon>
        <taxon>Chironomus</taxon>
    </lineage>
</organism>
<keyword evidence="1" id="KW-0732">Signal</keyword>
<gene>
    <name evidence="2" type="ORF">CHIRRI_LOCUS7170</name>
</gene>
<feature type="signal peptide" evidence="1">
    <location>
        <begin position="1"/>
        <end position="17"/>
    </location>
</feature>
<reference evidence="2" key="1">
    <citation type="submission" date="2022-01" db="EMBL/GenBank/DDBJ databases">
        <authorList>
            <person name="King R."/>
        </authorList>
    </citation>
    <scope>NUCLEOTIDE SEQUENCE</scope>
</reference>
<proteinExistence type="predicted"/>
<reference evidence="2" key="2">
    <citation type="submission" date="2022-10" db="EMBL/GenBank/DDBJ databases">
        <authorList>
            <consortium name="ENA_rothamsted_submissions"/>
            <consortium name="culmorum"/>
            <person name="King R."/>
        </authorList>
    </citation>
    <scope>NUCLEOTIDE SEQUENCE</scope>
</reference>
<dbReference type="Proteomes" id="UP001153620">
    <property type="component" value="Chromosome 2"/>
</dbReference>
<dbReference type="OrthoDB" id="6615450at2759"/>
<dbReference type="EMBL" id="OU895878">
    <property type="protein sequence ID" value="CAG9804279.1"/>
    <property type="molecule type" value="Genomic_DNA"/>
</dbReference>
<sequence length="272" mass="31142">MRSLLILAVVLPQIVFCENENVNLNANSNNDNEKLTQGSHLTPAQSLYCNDLNPQMHLDFNMLMGLWYGAEIITHHESEAYETVYDSCVVVHLADANELGNDDYDYSNYDDRVVSQRQPVSHNRQNYNFHGSNRRLRLIWDEKGRSLEYTLRVDSARRGFWMTSGPQKGTMLDLPYSQFTGTVQVMKAVGNHLVLTFCETLPKSQMFTIILTRKPHLLSRDDVQSVRNLLRRRGLSVQSVRKVCRNSSVTIKSSIMLTIITFIIASLLSRKV</sequence>